<dbReference type="Gene3D" id="1.10.10.10">
    <property type="entry name" value="Winged helix-like DNA-binding domain superfamily/Winged helix DNA-binding domain"/>
    <property type="match status" value="1"/>
</dbReference>
<dbReference type="InterPro" id="IPR028978">
    <property type="entry name" value="Chorismate_lyase_/UTRA_dom_sf"/>
</dbReference>
<reference evidence="5 6" key="1">
    <citation type="journal article" date="2015" name="Genome Announc.">
        <title>Expanding the biotechnology potential of lactobacilli through comparative genomics of 213 strains and associated genera.</title>
        <authorList>
            <person name="Sun Z."/>
            <person name="Harris H.M."/>
            <person name="McCann A."/>
            <person name="Guo C."/>
            <person name="Argimon S."/>
            <person name="Zhang W."/>
            <person name="Yang X."/>
            <person name="Jeffery I.B."/>
            <person name="Cooney J.C."/>
            <person name="Kagawa T.F."/>
            <person name="Liu W."/>
            <person name="Song Y."/>
            <person name="Salvetti E."/>
            <person name="Wrobel A."/>
            <person name="Rasinkangas P."/>
            <person name="Parkhill J."/>
            <person name="Rea M.C."/>
            <person name="O'Sullivan O."/>
            <person name="Ritari J."/>
            <person name="Douillard F.P."/>
            <person name="Paul Ross R."/>
            <person name="Yang R."/>
            <person name="Briner A.E."/>
            <person name="Felis G.E."/>
            <person name="de Vos W.M."/>
            <person name="Barrangou R."/>
            <person name="Klaenhammer T.R."/>
            <person name="Caufield P.W."/>
            <person name="Cui Y."/>
            <person name="Zhang H."/>
            <person name="O'Toole P.W."/>
        </authorList>
    </citation>
    <scope>NUCLEOTIDE SEQUENCE [LARGE SCALE GENOMIC DNA]</scope>
    <source>
        <strain evidence="5 6">DSM 22697</strain>
    </source>
</reference>
<sequence>MNGGIVLSYQDSRPLYAQIADDMRKKIHNGDWPAGEKLPTENGLCTLYHVSRITIRKAINELSIERLVHTKRPVGTFVNSVSERKPPQYTLVKSFTKEMSELGLNFRTFSATIEISHADPTMAANLHTLPGSKILVLKRLRGTLKEPFAYFETSFTFSEQFSLASSDYYQSFYDYLSQFSIHPVLSQEYIEAGLADQHVRNMLRIRESEPILKRYRLTNDKAHNFFEFSKCYYIGSQYRYYVDFSQE</sequence>
<dbReference type="PANTHER" id="PTHR44846">
    <property type="entry name" value="MANNOSYL-D-GLYCERATE TRANSPORT/METABOLISM SYSTEM REPRESSOR MNGR-RELATED"/>
    <property type="match status" value="1"/>
</dbReference>
<evidence type="ECO:0000256" key="1">
    <source>
        <dbReference type="ARBA" id="ARBA00023015"/>
    </source>
</evidence>
<evidence type="ECO:0000256" key="3">
    <source>
        <dbReference type="ARBA" id="ARBA00023163"/>
    </source>
</evidence>
<keyword evidence="2" id="KW-0238">DNA-binding</keyword>
<evidence type="ECO:0000313" key="6">
    <source>
        <dbReference type="Proteomes" id="UP000050865"/>
    </source>
</evidence>
<dbReference type="SMART" id="SM00345">
    <property type="entry name" value="HTH_GNTR"/>
    <property type="match status" value="1"/>
</dbReference>
<organism evidence="5 6">
    <name type="scientific">Lacticaseibacillus camelliae DSM 22697 = JCM 13995</name>
    <dbReference type="NCBI Taxonomy" id="1423730"/>
    <lineage>
        <taxon>Bacteria</taxon>
        <taxon>Bacillati</taxon>
        <taxon>Bacillota</taxon>
        <taxon>Bacilli</taxon>
        <taxon>Lactobacillales</taxon>
        <taxon>Lactobacillaceae</taxon>
        <taxon>Lacticaseibacillus</taxon>
    </lineage>
</organism>
<dbReference type="SUPFAM" id="SSF46785">
    <property type="entry name" value="Winged helix' DNA-binding domain"/>
    <property type="match status" value="1"/>
</dbReference>
<keyword evidence="3" id="KW-0804">Transcription</keyword>
<dbReference type="GO" id="GO:0045892">
    <property type="term" value="P:negative regulation of DNA-templated transcription"/>
    <property type="evidence" value="ECO:0007669"/>
    <property type="project" value="TreeGrafter"/>
</dbReference>
<protein>
    <recommendedName>
        <fullName evidence="4">HTH gntR-type domain-containing protein</fullName>
    </recommendedName>
</protein>
<dbReference type="PANTHER" id="PTHR44846:SF17">
    <property type="entry name" value="GNTR-FAMILY TRANSCRIPTIONAL REGULATOR"/>
    <property type="match status" value="1"/>
</dbReference>
<dbReference type="InterPro" id="IPR050679">
    <property type="entry name" value="Bact_HTH_transcr_reg"/>
</dbReference>
<keyword evidence="1" id="KW-0805">Transcription regulation</keyword>
<name>A0A0R2FAM8_9LACO</name>
<dbReference type="EMBL" id="AYZJ01000011">
    <property type="protein sequence ID" value="KRN25411.1"/>
    <property type="molecule type" value="Genomic_DNA"/>
</dbReference>
<proteinExistence type="predicted"/>
<dbReference type="CDD" id="cd07377">
    <property type="entry name" value="WHTH_GntR"/>
    <property type="match status" value="1"/>
</dbReference>
<gene>
    <name evidence="5" type="ORF">FC75_GL000435</name>
</gene>
<dbReference type="PRINTS" id="PR00035">
    <property type="entry name" value="HTHGNTR"/>
</dbReference>
<dbReference type="STRING" id="1423730.FC75_GL000435"/>
<dbReference type="PATRIC" id="fig|1423730.4.peg.454"/>
<dbReference type="PROSITE" id="PS50949">
    <property type="entry name" value="HTH_GNTR"/>
    <property type="match status" value="1"/>
</dbReference>
<dbReference type="GO" id="GO:0003677">
    <property type="term" value="F:DNA binding"/>
    <property type="evidence" value="ECO:0007669"/>
    <property type="project" value="UniProtKB-KW"/>
</dbReference>
<evidence type="ECO:0000259" key="4">
    <source>
        <dbReference type="PROSITE" id="PS50949"/>
    </source>
</evidence>
<dbReference type="InterPro" id="IPR036390">
    <property type="entry name" value="WH_DNA-bd_sf"/>
</dbReference>
<evidence type="ECO:0000256" key="2">
    <source>
        <dbReference type="ARBA" id="ARBA00023125"/>
    </source>
</evidence>
<accession>A0A0R2FAM8</accession>
<dbReference type="InterPro" id="IPR036388">
    <property type="entry name" value="WH-like_DNA-bd_sf"/>
</dbReference>
<dbReference type="Gene3D" id="3.40.1410.10">
    <property type="entry name" value="Chorismate lyase-like"/>
    <property type="match status" value="1"/>
</dbReference>
<dbReference type="InterPro" id="IPR011663">
    <property type="entry name" value="UTRA"/>
</dbReference>
<keyword evidence="6" id="KW-1185">Reference proteome</keyword>
<dbReference type="InterPro" id="IPR000524">
    <property type="entry name" value="Tscrpt_reg_HTH_GntR"/>
</dbReference>
<feature type="domain" description="HTH gntR-type" evidence="4">
    <location>
        <begin position="13"/>
        <end position="81"/>
    </location>
</feature>
<dbReference type="Pfam" id="PF07702">
    <property type="entry name" value="UTRA"/>
    <property type="match status" value="1"/>
</dbReference>
<dbReference type="SMART" id="SM00866">
    <property type="entry name" value="UTRA"/>
    <property type="match status" value="1"/>
</dbReference>
<dbReference type="GO" id="GO:0003700">
    <property type="term" value="F:DNA-binding transcription factor activity"/>
    <property type="evidence" value="ECO:0007669"/>
    <property type="project" value="InterPro"/>
</dbReference>
<evidence type="ECO:0000313" key="5">
    <source>
        <dbReference type="EMBL" id="KRN25411.1"/>
    </source>
</evidence>
<comment type="caution">
    <text evidence="5">The sequence shown here is derived from an EMBL/GenBank/DDBJ whole genome shotgun (WGS) entry which is preliminary data.</text>
</comment>
<dbReference type="SUPFAM" id="SSF64288">
    <property type="entry name" value="Chorismate lyase-like"/>
    <property type="match status" value="1"/>
</dbReference>
<dbReference type="AlphaFoldDB" id="A0A0R2FAM8"/>
<dbReference type="FunFam" id="1.10.10.10:FF:000079">
    <property type="entry name" value="GntR family transcriptional regulator"/>
    <property type="match status" value="1"/>
</dbReference>
<dbReference type="Pfam" id="PF00392">
    <property type="entry name" value="GntR"/>
    <property type="match status" value="1"/>
</dbReference>
<dbReference type="Proteomes" id="UP000050865">
    <property type="component" value="Unassembled WGS sequence"/>
</dbReference>